<keyword evidence="10" id="KW-0645">Protease</keyword>
<comment type="cofactor">
    <cofactor evidence="9">
        <name>Zn(2+)</name>
        <dbReference type="ChEBI" id="CHEBI:29105"/>
    </cofactor>
    <text evidence="9">Binds 1 zinc ion.</text>
</comment>
<accession>A0A8S0X279</accession>
<dbReference type="InterPro" id="IPR002036">
    <property type="entry name" value="YbeY"/>
</dbReference>
<evidence type="ECO:0000256" key="5">
    <source>
        <dbReference type="ARBA" id="ARBA00022723"/>
    </source>
</evidence>
<name>A0A8S0X279_9FIRM</name>
<keyword evidence="3 9" id="KW-0698">rRNA processing</keyword>
<proteinExistence type="inferred from homology"/>
<organism evidence="10">
    <name type="scientific">Acididesulfobacillus acetoxydans</name>
    <dbReference type="NCBI Taxonomy" id="1561005"/>
    <lineage>
        <taxon>Bacteria</taxon>
        <taxon>Bacillati</taxon>
        <taxon>Bacillota</taxon>
        <taxon>Clostridia</taxon>
        <taxon>Eubacteriales</taxon>
        <taxon>Peptococcaceae</taxon>
        <taxon>Acididesulfobacillus</taxon>
    </lineage>
</organism>
<protein>
    <recommendedName>
        <fullName evidence="9">Endoribonuclease YbeY</fullName>
        <ecNumber evidence="9">3.1.-.-</ecNumber>
    </recommendedName>
</protein>
<reference evidence="11" key="1">
    <citation type="submission" date="2014-11" db="EMBL/GenBank/DDBJ databases">
        <authorList>
            <person name="Hornung B.V."/>
        </authorList>
    </citation>
    <scope>NUCLEOTIDE SEQUENCE</scope>
    <source>
        <strain evidence="11">INE</strain>
    </source>
</reference>
<dbReference type="SUPFAM" id="SSF55486">
    <property type="entry name" value="Metalloproteases ('zincins'), catalytic domain"/>
    <property type="match status" value="1"/>
</dbReference>
<dbReference type="Gene3D" id="3.40.390.30">
    <property type="entry name" value="Metalloproteases ('zincins'), catalytic domain"/>
    <property type="match status" value="1"/>
</dbReference>
<dbReference type="GO" id="GO:0004521">
    <property type="term" value="F:RNA endonuclease activity"/>
    <property type="evidence" value="ECO:0007669"/>
    <property type="project" value="UniProtKB-UniRule"/>
</dbReference>
<dbReference type="GO" id="GO:0004222">
    <property type="term" value="F:metalloendopeptidase activity"/>
    <property type="evidence" value="ECO:0007669"/>
    <property type="project" value="InterPro"/>
</dbReference>
<comment type="function">
    <text evidence="9">Single strand-specific metallo-endoribonuclease involved in late-stage 70S ribosome quality control and in maturation of the 3' terminus of the 16S rRNA.</text>
</comment>
<evidence type="ECO:0000313" key="12">
    <source>
        <dbReference type="Proteomes" id="UP001071230"/>
    </source>
</evidence>
<dbReference type="EMBL" id="LR746496">
    <property type="protein sequence ID" value="CAA7603471.1"/>
    <property type="molecule type" value="Genomic_DNA"/>
</dbReference>
<dbReference type="PANTHER" id="PTHR46986:SF1">
    <property type="entry name" value="ENDORIBONUCLEASE YBEY, CHLOROPLASTIC"/>
    <property type="match status" value="1"/>
</dbReference>
<evidence type="ECO:0000256" key="4">
    <source>
        <dbReference type="ARBA" id="ARBA00022722"/>
    </source>
</evidence>
<dbReference type="AlphaFoldDB" id="A0A8S0X279"/>
<dbReference type="Proteomes" id="UP001071230">
    <property type="component" value="Unassembled WGS sequence"/>
</dbReference>
<dbReference type="HAMAP" id="MF_00009">
    <property type="entry name" value="Endoribonucl_YbeY"/>
    <property type="match status" value="1"/>
</dbReference>
<dbReference type="GO" id="GO:0008270">
    <property type="term" value="F:zinc ion binding"/>
    <property type="evidence" value="ECO:0007669"/>
    <property type="project" value="UniProtKB-UniRule"/>
</dbReference>
<keyword evidence="12" id="KW-1185">Reference proteome</keyword>
<keyword evidence="8 9" id="KW-0862">Zinc</keyword>
<evidence type="ECO:0000256" key="3">
    <source>
        <dbReference type="ARBA" id="ARBA00022552"/>
    </source>
</evidence>
<dbReference type="NCBIfam" id="TIGR00043">
    <property type="entry name" value="rRNA maturation RNase YbeY"/>
    <property type="match status" value="1"/>
</dbReference>
<keyword evidence="10" id="KW-0482">Metalloprotease</keyword>
<keyword evidence="2 9" id="KW-0690">Ribosome biogenesis</keyword>
<dbReference type="GO" id="GO:0005737">
    <property type="term" value="C:cytoplasm"/>
    <property type="evidence" value="ECO:0007669"/>
    <property type="project" value="UniProtKB-SubCell"/>
</dbReference>
<dbReference type="Proteomes" id="UP000836597">
    <property type="component" value="Chromosome"/>
</dbReference>
<keyword evidence="6 9" id="KW-0255">Endonuclease</keyword>
<keyword evidence="9" id="KW-0963">Cytoplasm</keyword>
<evidence type="ECO:0000256" key="8">
    <source>
        <dbReference type="ARBA" id="ARBA00022833"/>
    </source>
</evidence>
<dbReference type="PANTHER" id="PTHR46986">
    <property type="entry name" value="ENDORIBONUCLEASE YBEY, CHLOROPLASTIC"/>
    <property type="match status" value="1"/>
</dbReference>
<dbReference type="InterPro" id="IPR020549">
    <property type="entry name" value="YbeY_CS"/>
</dbReference>
<evidence type="ECO:0000256" key="2">
    <source>
        <dbReference type="ARBA" id="ARBA00022517"/>
    </source>
</evidence>
<reference evidence="10" key="2">
    <citation type="submission" date="2020-01" db="EMBL/GenBank/DDBJ databases">
        <authorList>
            <person name="Hornung B."/>
        </authorList>
    </citation>
    <scope>NUCLEOTIDE SEQUENCE</scope>
    <source>
        <strain evidence="10">PacBioINE</strain>
    </source>
</reference>
<dbReference type="Pfam" id="PF02130">
    <property type="entry name" value="YbeY"/>
    <property type="match status" value="1"/>
</dbReference>
<keyword evidence="4 9" id="KW-0540">Nuclease</keyword>
<evidence type="ECO:0000256" key="7">
    <source>
        <dbReference type="ARBA" id="ARBA00022801"/>
    </source>
</evidence>
<feature type="binding site" evidence="9">
    <location>
        <position position="134"/>
    </location>
    <ligand>
        <name>Zn(2+)</name>
        <dbReference type="ChEBI" id="CHEBI:29105"/>
        <note>catalytic</note>
    </ligand>
</feature>
<comment type="similarity">
    <text evidence="1 9">Belongs to the endoribonuclease YbeY family.</text>
</comment>
<feature type="binding site" evidence="9">
    <location>
        <position position="124"/>
    </location>
    <ligand>
        <name>Zn(2+)</name>
        <dbReference type="ChEBI" id="CHEBI:29105"/>
        <note>catalytic</note>
    </ligand>
</feature>
<dbReference type="KEGG" id="aacx:DEACI_4298"/>
<dbReference type="GO" id="GO:0006364">
    <property type="term" value="P:rRNA processing"/>
    <property type="evidence" value="ECO:0007669"/>
    <property type="project" value="UniProtKB-UniRule"/>
</dbReference>
<evidence type="ECO:0000313" key="11">
    <source>
        <dbReference type="EMBL" id="CEJ06826.1"/>
    </source>
</evidence>
<evidence type="ECO:0000256" key="1">
    <source>
        <dbReference type="ARBA" id="ARBA00010875"/>
    </source>
</evidence>
<dbReference type="EC" id="3.1.-.-" evidence="9"/>
<evidence type="ECO:0000313" key="10">
    <source>
        <dbReference type="EMBL" id="CAA7603471.1"/>
    </source>
</evidence>
<dbReference type="PROSITE" id="PS01306">
    <property type="entry name" value="UPF0054"/>
    <property type="match status" value="1"/>
</dbReference>
<comment type="subcellular location">
    <subcellularLocation>
        <location evidence="9">Cytoplasm</location>
    </subcellularLocation>
</comment>
<sequence length="159" mass="17900">MLTLDILWEESSISEQAREELGLRIEQGIRAALQAGAGPEEAEISLTLTDDAGIRALNREYRHLDRPTDVLSFALRERDDEEPEVLDFADEMLGDIVISVERARAQADEYGHPFLREIVYLAVHGTLHLLGYDHEEKAGKSAMRAKEEEAMALLNLSRN</sequence>
<gene>
    <name evidence="9" type="primary">ybeY</name>
    <name evidence="11" type="ORF">DEACI_1277</name>
    <name evidence="10" type="ORF">DEACI_4298</name>
</gene>
<keyword evidence="7 9" id="KW-0378">Hydrolase</keyword>
<evidence type="ECO:0000256" key="9">
    <source>
        <dbReference type="HAMAP-Rule" id="MF_00009"/>
    </source>
</evidence>
<evidence type="ECO:0000256" key="6">
    <source>
        <dbReference type="ARBA" id="ARBA00022759"/>
    </source>
</evidence>
<dbReference type="EMBL" id="CDGJ01000033">
    <property type="protein sequence ID" value="CEJ06826.1"/>
    <property type="molecule type" value="Genomic_DNA"/>
</dbReference>
<keyword evidence="5 9" id="KW-0479">Metal-binding</keyword>
<feature type="binding site" evidence="9">
    <location>
        <position position="128"/>
    </location>
    <ligand>
        <name>Zn(2+)</name>
        <dbReference type="ChEBI" id="CHEBI:29105"/>
        <note>catalytic</note>
    </ligand>
</feature>
<dbReference type="InterPro" id="IPR023091">
    <property type="entry name" value="MetalPrtase_cat_dom_sf_prd"/>
</dbReference>